<evidence type="ECO:0000256" key="4">
    <source>
        <dbReference type="PROSITE-ProRule" id="PRU00335"/>
    </source>
</evidence>
<proteinExistence type="predicted"/>
<dbReference type="PANTHER" id="PTHR30055:SF146">
    <property type="entry name" value="HTH-TYPE TRANSCRIPTIONAL DUAL REGULATOR CECR"/>
    <property type="match status" value="1"/>
</dbReference>
<organism evidence="6 7">
    <name type="scientific">Williamsia sterculiae</name>
    <dbReference type="NCBI Taxonomy" id="1344003"/>
    <lineage>
        <taxon>Bacteria</taxon>
        <taxon>Bacillati</taxon>
        <taxon>Actinomycetota</taxon>
        <taxon>Actinomycetes</taxon>
        <taxon>Mycobacteriales</taxon>
        <taxon>Nocardiaceae</taxon>
        <taxon>Williamsia</taxon>
    </lineage>
</organism>
<dbReference type="Proteomes" id="UP000186218">
    <property type="component" value="Unassembled WGS sequence"/>
</dbReference>
<dbReference type="InterPro" id="IPR001647">
    <property type="entry name" value="HTH_TetR"/>
</dbReference>
<feature type="DNA-binding region" description="H-T-H motif" evidence="4">
    <location>
        <begin position="40"/>
        <end position="59"/>
    </location>
</feature>
<dbReference type="GO" id="GO:0003700">
    <property type="term" value="F:DNA-binding transcription factor activity"/>
    <property type="evidence" value="ECO:0007669"/>
    <property type="project" value="TreeGrafter"/>
</dbReference>
<dbReference type="FunFam" id="1.10.10.60:FF:000141">
    <property type="entry name" value="TetR family transcriptional regulator"/>
    <property type="match status" value="1"/>
</dbReference>
<evidence type="ECO:0000256" key="3">
    <source>
        <dbReference type="ARBA" id="ARBA00023163"/>
    </source>
</evidence>
<dbReference type="STRING" id="1344003.SAMN05445060_0669"/>
<dbReference type="PRINTS" id="PR00455">
    <property type="entry name" value="HTHTETR"/>
</dbReference>
<gene>
    <name evidence="6" type="ORF">SAMN05445060_0669</name>
</gene>
<dbReference type="InterPro" id="IPR009057">
    <property type="entry name" value="Homeodomain-like_sf"/>
</dbReference>
<dbReference type="GO" id="GO:0045892">
    <property type="term" value="P:negative regulation of DNA-templated transcription"/>
    <property type="evidence" value="ECO:0007669"/>
    <property type="project" value="UniProtKB-ARBA"/>
</dbReference>
<dbReference type="Pfam" id="PF00440">
    <property type="entry name" value="TetR_N"/>
    <property type="match status" value="1"/>
</dbReference>
<keyword evidence="3" id="KW-0804">Transcription</keyword>
<dbReference type="Pfam" id="PF14246">
    <property type="entry name" value="TetR_C_7"/>
    <property type="match status" value="1"/>
</dbReference>
<keyword evidence="7" id="KW-1185">Reference proteome</keyword>
<evidence type="ECO:0000259" key="5">
    <source>
        <dbReference type="PROSITE" id="PS50977"/>
    </source>
</evidence>
<evidence type="ECO:0000313" key="6">
    <source>
        <dbReference type="EMBL" id="SIR75745.1"/>
    </source>
</evidence>
<evidence type="ECO:0000313" key="7">
    <source>
        <dbReference type="Proteomes" id="UP000186218"/>
    </source>
</evidence>
<dbReference type="PANTHER" id="PTHR30055">
    <property type="entry name" value="HTH-TYPE TRANSCRIPTIONAL REGULATOR RUTR"/>
    <property type="match status" value="1"/>
</dbReference>
<protein>
    <submittedName>
        <fullName evidence="6">Transcriptional regulator, TetR family</fullName>
    </submittedName>
</protein>
<dbReference type="RefSeq" id="WP_076477302.1">
    <property type="nucleotide sequence ID" value="NZ_FTNT01000002.1"/>
</dbReference>
<evidence type="ECO:0000256" key="2">
    <source>
        <dbReference type="ARBA" id="ARBA00023125"/>
    </source>
</evidence>
<keyword evidence="1" id="KW-0805">Transcription regulation</keyword>
<dbReference type="SUPFAM" id="SSF46689">
    <property type="entry name" value="Homeodomain-like"/>
    <property type="match status" value="1"/>
</dbReference>
<dbReference type="InterPro" id="IPR039536">
    <property type="entry name" value="TetR_C_Proteobacteria"/>
</dbReference>
<reference evidence="6 7" key="1">
    <citation type="submission" date="2017-01" db="EMBL/GenBank/DDBJ databases">
        <authorList>
            <person name="Mah S.A."/>
            <person name="Swanson W.J."/>
            <person name="Moy G.W."/>
            <person name="Vacquier V.D."/>
        </authorList>
    </citation>
    <scope>NUCLEOTIDE SEQUENCE [LARGE SCALE GENOMIC DNA]</scope>
    <source>
        <strain evidence="6 7">CPCC 203464</strain>
    </source>
</reference>
<evidence type="ECO:0000256" key="1">
    <source>
        <dbReference type="ARBA" id="ARBA00023015"/>
    </source>
</evidence>
<dbReference type="AlphaFoldDB" id="A0A1N7DIZ9"/>
<dbReference type="PROSITE" id="PS50977">
    <property type="entry name" value="HTH_TETR_2"/>
    <property type="match status" value="1"/>
</dbReference>
<dbReference type="OrthoDB" id="7186128at2"/>
<sequence length="217" mass="23476">MNVGEPRSVGPPRGPRPDKRLAILAAARAVFAGNGYPRTSMEAIASRAGVSNKTLYNHFRDKADLFAIVIERSATEVAEAQLAIVEDCLSEVPTDLAGAAESLIDFSSRWTASMRDFAEHQALVEALRFEVGRAPAGAVERWQLSGPARVRTAVAEVFARWTEHGLLCDVDPDLAAVQFARLIAPVDPLNPLKPADGEQAEILVESGVRVFLRGYGR</sequence>
<dbReference type="InterPro" id="IPR050109">
    <property type="entry name" value="HTH-type_TetR-like_transc_reg"/>
</dbReference>
<dbReference type="Gene3D" id="1.10.357.10">
    <property type="entry name" value="Tetracycline Repressor, domain 2"/>
    <property type="match status" value="1"/>
</dbReference>
<name>A0A1N7DIZ9_9NOCA</name>
<dbReference type="GO" id="GO:0000976">
    <property type="term" value="F:transcription cis-regulatory region binding"/>
    <property type="evidence" value="ECO:0007669"/>
    <property type="project" value="TreeGrafter"/>
</dbReference>
<dbReference type="EMBL" id="FTNT01000002">
    <property type="protein sequence ID" value="SIR75745.1"/>
    <property type="molecule type" value="Genomic_DNA"/>
</dbReference>
<accession>A0A1N7DIZ9</accession>
<keyword evidence="2 4" id="KW-0238">DNA-binding</keyword>
<feature type="domain" description="HTH tetR-type" evidence="5">
    <location>
        <begin position="17"/>
        <end position="77"/>
    </location>
</feature>